<evidence type="ECO:0000256" key="1">
    <source>
        <dbReference type="ARBA" id="ARBA00023015"/>
    </source>
</evidence>
<feature type="domain" description="HTH gntR-type" evidence="4">
    <location>
        <begin position="11"/>
        <end position="78"/>
    </location>
</feature>
<accession>A0ABW8ZCW9</accession>
<dbReference type="Proteomes" id="UP001629214">
    <property type="component" value="Unassembled WGS sequence"/>
</dbReference>
<gene>
    <name evidence="5" type="ORF">PQR63_21590</name>
</gene>
<reference evidence="5 6" key="1">
    <citation type="journal article" date="2024" name="Chem. Sci.">
        <title>Discovery of megapolipeptins by genome mining of a Burkholderiales bacteria collection.</title>
        <authorList>
            <person name="Paulo B.S."/>
            <person name="Recchia M.J.J."/>
            <person name="Lee S."/>
            <person name="Fergusson C.H."/>
            <person name="Romanowski S.B."/>
            <person name="Hernandez A."/>
            <person name="Krull N."/>
            <person name="Liu D.Y."/>
            <person name="Cavanagh H."/>
            <person name="Bos A."/>
            <person name="Gray C.A."/>
            <person name="Murphy B.T."/>
            <person name="Linington R.G."/>
            <person name="Eustaquio A.S."/>
        </authorList>
    </citation>
    <scope>NUCLEOTIDE SEQUENCE [LARGE SCALE GENOMIC DNA]</scope>
    <source>
        <strain evidence="5 6">RL21-008-BIB-B</strain>
    </source>
</reference>
<dbReference type="Pfam" id="PF00392">
    <property type="entry name" value="GntR"/>
    <property type="match status" value="1"/>
</dbReference>
<protein>
    <submittedName>
        <fullName evidence="5">GntR family transcriptional regulator</fullName>
    </submittedName>
</protein>
<comment type="caution">
    <text evidence="5">The sequence shown here is derived from an EMBL/GenBank/DDBJ whole genome shotgun (WGS) entry which is preliminary data.</text>
</comment>
<dbReference type="InterPro" id="IPR011711">
    <property type="entry name" value="GntR_C"/>
</dbReference>
<keyword evidence="6" id="KW-1185">Reference proteome</keyword>
<keyword evidence="2" id="KW-0238">DNA-binding</keyword>
<dbReference type="Pfam" id="PF07729">
    <property type="entry name" value="FCD"/>
    <property type="match status" value="1"/>
</dbReference>
<proteinExistence type="predicted"/>
<dbReference type="SUPFAM" id="SSF48008">
    <property type="entry name" value="GntR ligand-binding domain-like"/>
    <property type="match status" value="1"/>
</dbReference>
<dbReference type="InterPro" id="IPR036390">
    <property type="entry name" value="WH_DNA-bd_sf"/>
</dbReference>
<dbReference type="InterPro" id="IPR036388">
    <property type="entry name" value="WH-like_DNA-bd_sf"/>
</dbReference>
<dbReference type="EMBL" id="JAQQFR010000017">
    <property type="protein sequence ID" value="MFL9881007.1"/>
    <property type="molecule type" value="Genomic_DNA"/>
</dbReference>
<dbReference type="SMART" id="SM00345">
    <property type="entry name" value="HTH_GNTR"/>
    <property type="match status" value="1"/>
</dbReference>
<dbReference type="Gene3D" id="1.10.10.10">
    <property type="entry name" value="Winged helix-like DNA-binding domain superfamily/Winged helix DNA-binding domain"/>
    <property type="match status" value="1"/>
</dbReference>
<evidence type="ECO:0000259" key="4">
    <source>
        <dbReference type="PROSITE" id="PS50949"/>
    </source>
</evidence>
<dbReference type="PANTHER" id="PTHR43537">
    <property type="entry name" value="TRANSCRIPTIONAL REGULATOR, GNTR FAMILY"/>
    <property type="match status" value="1"/>
</dbReference>
<evidence type="ECO:0000256" key="3">
    <source>
        <dbReference type="ARBA" id="ARBA00023163"/>
    </source>
</evidence>
<organism evidence="5 6">
    <name type="scientific">Herbaspirillum rhizosphaerae</name>
    <dbReference type="NCBI Taxonomy" id="346179"/>
    <lineage>
        <taxon>Bacteria</taxon>
        <taxon>Pseudomonadati</taxon>
        <taxon>Pseudomonadota</taxon>
        <taxon>Betaproteobacteria</taxon>
        <taxon>Burkholderiales</taxon>
        <taxon>Oxalobacteraceae</taxon>
        <taxon>Herbaspirillum</taxon>
    </lineage>
</organism>
<dbReference type="SUPFAM" id="SSF46785">
    <property type="entry name" value="Winged helix' DNA-binding domain"/>
    <property type="match status" value="1"/>
</dbReference>
<dbReference type="CDD" id="cd07377">
    <property type="entry name" value="WHTH_GntR"/>
    <property type="match status" value="1"/>
</dbReference>
<evidence type="ECO:0000313" key="5">
    <source>
        <dbReference type="EMBL" id="MFL9881007.1"/>
    </source>
</evidence>
<name>A0ABW8ZCW9_9BURK</name>
<dbReference type="PROSITE" id="PS50949">
    <property type="entry name" value="HTH_GNTR"/>
    <property type="match status" value="1"/>
</dbReference>
<evidence type="ECO:0000256" key="2">
    <source>
        <dbReference type="ARBA" id="ARBA00023125"/>
    </source>
</evidence>
<sequence>MKPQRSADTAESLDQTVYDALFNGVMHGRLKPGTRLQEAALCEQFSVSRTVVRQALRRLSEVQIVDIVANKGAAVATPSPKETRDVFAARRAIEGAIVREVARRIEHGDIEKLKQRLRAEHDALHDQDHPRWVALAGGFHLALAELSGNQVLQRMLTELMTRCSLIVALYEAPGEASCEHDEHARLVELLSLRDSNGAAEEMDKHLLALEARLQIPA</sequence>
<dbReference type="InterPro" id="IPR008920">
    <property type="entry name" value="TF_FadR/GntR_C"/>
</dbReference>
<evidence type="ECO:0000313" key="6">
    <source>
        <dbReference type="Proteomes" id="UP001629214"/>
    </source>
</evidence>
<dbReference type="RefSeq" id="WP_408170026.1">
    <property type="nucleotide sequence ID" value="NZ_JAQQFR010000017.1"/>
</dbReference>
<dbReference type="PANTHER" id="PTHR43537:SF53">
    <property type="entry name" value="HTH-TYPE TRANSCRIPTIONAL REPRESSOR NANR"/>
    <property type="match status" value="1"/>
</dbReference>
<dbReference type="SMART" id="SM00895">
    <property type="entry name" value="FCD"/>
    <property type="match status" value="1"/>
</dbReference>
<keyword evidence="1" id="KW-0805">Transcription regulation</keyword>
<keyword evidence="3" id="KW-0804">Transcription</keyword>
<dbReference type="Gene3D" id="1.20.120.530">
    <property type="entry name" value="GntR ligand-binding domain-like"/>
    <property type="match status" value="1"/>
</dbReference>
<dbReference type="InterPro" id="IPR000524">
    <property type="entry name" value="Tscrpt_reg_HTH_GntR"/>
</dbReference>